<dbReference type="Proteomes" id="UP000308600">
    <property type="component" value="Unassembled WGS sequence"/>
</dbReference>
<accession>A0ACD3A8T7</accession>
<organism evidence="1 2">
    <name type="scientific">Pluteus cervinus</name>
    <dbReference type="NCBI Taxonomy" id="181527"/>
    <lineage>
        <taxon>Eukaryota</taxon>
        <taxon>Fungi</taxon>
        <taxon>Dikarya</taxon>
        <taxon>Basidiomycota</taxon>
        <taxon>Agaricomycotina</taxon>
        <taxon>Agaricomycetes</taxon>
        <taxon>Agaricomycetidae</taxon>
        <taxon>Agaricales</taxon>
        <taxon>Pluteineae</taxon>
        <taxon>Pluteaceae</taxon>
        <taxon>Pluteus</taxon>
    </lineage>
</organism>
<proteinExistence type="predicted"/>
<gene>
    <name evidence="1" type="ORF">BDN72DRAFT_863165</name>
</gene>
<evidence type="ECO:0000313" key="2">
    <source>
        <dbReference type="Proteomes" id="UP000308600"/>
    </source>
</evidence>
<protein>
    <submittedName>
        <fullName evidence="1">Uncharacterized protein</fullName>
    </submittedName>
</protein>
<dbReference type="EMBL" id="ML208613">
    <property type="protein sequence ID" value="TFK62007.1"/>
    <property type="molecule type" value="Genomic_DNA"/>
</dbReference>
<sequence length="235" mass="26085">MGLTPSTPVCDLPGAFDVPHVPLHQVLPLDRVDASDPSVIPAVPANIFEAGSADLALVLVDQWLAGSLERSKEAEHAILRAMAARLKEALREKFALKASIEPLEERFNEARKEVICSTCKKVAVLPYMLPCSHFRDILTRRIDESTAVAADGKTLREFLDKYHKTETNFQLALQKCGLGDDMDFTTYPSPCCGKSVSSKPLLAYNLKSICNSLRVNHDMVEPEEPKFECLFLQRT</sequence>
<name>A0ACD3A8T7_9AGAR</name>
<evidence type="ECO:0000313" key="1">
    <source>
        <dbReference type="EMBL" id="TFK62007.1"/>
    </source>
</evidence>
<keyword evidence="2" id="KW-1185">Reference proteome</keyword>
<reference evidence="1 2" key="1">
    <citation type="journal article" date="2019" name="Nat. Ecol. Evol.">
        <title>Megaphylogeny resolves global patterns of mushroom evolution.</title>
        <authorList>
            <person name="Varga T."/>
            <person name="Krizsan K."/>
            <person name="Foldi C."/>
            <person name="Dima B."/>
            <person name="Sanchez-Garcia M."/>
            <person name="Sanchez-Ramirez S."/>
            <person name="Szollosi G.J."/>
            <person name="Szarkandi J.G."/>
            <person name="Papp V."/>
            <person name="Albert L."/>
            <person name="Andreopoulos W."/>
            <person name="Angelini C."/>
            <person name="Antonin V."/>
            <person name="Barry K.W."/>
            <person name="Bougher N.L."/>
            <person name="Buchanan P."/>
            <person name="Buyck B."/>
            <person name="Bense V."/>
            <person name="Catcheside P."/>
            <person name="Chovatia M."/>
            <person name="Cooper J."/>
            <person name="Damon W."/>
            <person name="Desjardin D."/>
            <person name="Finy P."/>
            <person name="Geml J."/>
            <person name="Haridas S."/>
            <person name="Hughes K."/>
            <person name="Justo A."/>
            <person name="Karasinski D."/>
            <person name="Kautmanova I."/>
            <person name="Kiss B."/>
            <person name="Kocsube S."/>
            <person name="Kotiranta H."/>
            <person name="LaButti K.M."/>
            <person name="Lechner B.E."/>
            <person name="Liimatainen K."/>
            <person name="Lipzen A."/>
            <person name="Lukacs Z."/>
            <person name="Mihaltcheva S."/>
            <person name="Morgado L.N."/>
            <person name="Niskanen T."/>
            <person name="Noordeloos M.E."/>
            <person name="Ohm R.A."/>
            <person name="Ortiz-Santana B."/>
            <person name="Ovrebo C."/>
            <person name="Racz N."/>
            <person name="Riley R."/>
            <person name="Savchenko A."/>
            <person name="Shiryaev A."/>
            <person name="Soop K."/>
            <person name="Spirin V."/>
            <person name="Szebenyi C."/>
            <person name="Tomsovsky M."/>
            <person name="Tulloss R.E."/>
            <person name="Uehling J."/>
            <person name="Grigoriev I.V."/>
            <person name="Vagvolgyi C."/>
            <person name="Papp T."/>
            <person name="Martin F.M."/>
            <person name="Miettinen O."/>
            <person name="Hibbett D.S."/>
            <person name="Nagy L.G."/>
        </authorList>
    </citation>
    <scope>NUCLEOTIDE SEQUENCE [LARGE SCALE GENOMIC DNA]</scope>
    <source>
        <strain evidence="1 2">NL-1719</strain>
    </source>
</reference>